<dbReference type="Proteomes" id="UP001631969">
    <property type="component" value="Unassembled WGS sequence"/>
</dbReference>
<dbReference type="EMBL" id="JBJURJ010000013">
    <property type="protein sequence ID" value="MFM9330517.1"/>
    <property type="molecule type" value="Genomic_DNA"/>
</dbReference>
<organism evidence="1 2">
    <name type="scientific">Paenibacillus mesotrionivorans</name>
    <dbReference type="NCBI Taxonomy" id="3160968"/>
    <lineage>
        <taxon>Bacteria</taxon>
        <taxon>Bacillati</taxon>
        <taxon>Bacillota</taxon>
        <taxon>Bacilli</taxon>
        <taxon>Bacillales</taxon>
        <taxon>Paenibacillaceae</taxon>
        <taxon>Paenibacillus</taxon>
    </lineage>
</organism>
<gene>
    <name evidence="1" type="ORF">ACI1P1_19645</name>
</gene>
<reference evidence="1" key="1">
    <citation type="submission" date="2024-12" db="EMBL/GenBank/DDBJ databases">
        <authorList>
            <person name="Wu N."/>
        </authorList>
    </citation>
    <scope>NUCLEOTIDE SEQUENCE</scope>
    <source>
        <strain evidence="1">P15</strain>
    </source>
</reference>
<evidence type="ECO:0000313" key="1">
    <source>
        <dbReference type="EMBL" id="MFM9330517.1"/>
    </source>
</evidence>
<evidence type="ECO:0000313" key="2">
    <source>
        <dbReference type="Proteomes" id="UP001631969"/>
    </source>
</evidence>
<proteinExistence type="predicted"/>
<accession>A0ACC7P1H9</accession>
<protein>
    <submittedName>
        <fullName evidence="1">PadR family transcriptional regulator</fullName>
    </submittedName>
</protein>
<sequence>MYIDILILSQLMHSPKHGYEIKKNVAFLLGKSNTINNNYLYPTLKRFEEMGAITKQLELQENRPNRHIYSITEMGKEIFHSLLNEFPPEYARNQDEIFNRLAFFDLLEPETREQVITGRLRFIEENLTHLDGLVHSLEDNRFLPMSPIMHEYSRLQMQAEQGFFLKLKERFLHKK</sequence>
<name>A0ACC7P1H9_9BACL</name>
<comment type="caution">
    <text evidence="1">The sequence shown here is derived from an EMBL/GenBank/DDBJ whole genome shotgun (WGS) entry which is preliminary data.</text>
</comment>
<keyword evidence="2" id="KW-1185">Reference proteome</keyword>